<dbReference type="Gene3D" id="3.30.200.20">
    <property type="entry name" value="Phosphorylase Kinase, domain 1"/>
    <property type="match status" value="1"/>
</dbReference>
<evidence type="ECO:0000259" key="20">
    <source>
        <dbReference type="PROSITE" id="PS50011"/>
    </source>
</evidence>
<comment type="catalytic activity">
    <reaction evidence="16">
        <text>L-seryl-[protein] + ATP = O-phospho-L-seryl-[protein] + ADP + H(+)</text>
        <dbReference type="Rhea" id="RHEA:17989"/>
        <dbReference type="Rhea" id="RHEA-COMP:9863"/>
        <dbReference type="Rhea" id="RHEA-COMP:11604"/>
        <dbReference type="ChEBI" id="CHEBI:15378"/>
        <dbReference type="ChEBI" id="CHEBI:29999"/>
        <dbReference type="ChEBI" id="CHEBI:30616"/>
        <dbReference type="ChEBI" id="CHEBI:83421"/>
        <dbReference type="ChEBI" id="CHEBI:456216"/>
        <dbReference type="EC" id="2.7.11.1"/>
    </reaction>
</comment>
<evidence type="ECO:0000256" key="1">
    <source>
        <dbReference type="ARBA" id="ARBA00004162"/>
    </source>
</evidence>
<dbReference type="AlphaFoldDB" id="A0A544VZ04"/>
<dbReference type="GO" id="GO:0004674">
    <property type="term" value="F:protein serine/threonine kinase activity"/>
    <property type="evidence" value="ECO:0007669"/>
    <property type="project" value="UniProtKB-KW"/>
</dbReference>
<feature type="transmembrane region" description="Helical" evidence="19">
    <location>
        <begin position="353"/>
        <end position="373"/>
    </location>
</feature>
<dbReference type="CDD" id="cd06577">
    <property type="entry name" value="PASTA_pknB"/>
    <property type="match status" value="2"/>
</dbReference>
<dbReference type="FunFam" id="1.10.510.10:FF:000021">
    <property type="entry name" value="Serine/threonine protein kinase"/>
    <property type="match status" value="1"/>
</dbReference>
<keyword evidence="6" id="KW-0597">Phosphoprotein</keyword>
<dbReference type="InterPro" id="IPR000719">
    <property type="entry name" value="Prot_kinase_dom"/>
</dbReference>
<keyword evidence="5" id="KW-0723">Serine/threonine-protein kinase</keyword>
<dbReference type="InterPro" id="IPR005543">
    <property type="entry name" value="PASTA_dom"/>
</dbReference>
<evidence type="ECO:0000256" key="9">
    <source>
        <dbReference type="ARBA" id="ARBA00022737"/>
    </source>
</evidence>
<keyword evidence="12 17" id="KW-0067">ATP-binding</keyword>
<dbReference type="NCBIfam" id="NF033483">
    <property type="entry name" value="PknB_PASTA_kin"/>
    <property type="match status" value="1"/>
</dbReference>
<evidence type="ECO:0000256" key="17">
    <source>
        <dbReference type="PROSITE-ProRule" id="PRU10141"/>
    </source>
</evidence>
<evidence type="ECO:0000256" key="8">
    <source>
        <dbReference type="ARBA" id="ARBA00022692"/>
    </source>
</evidence>
<comment type="caution">
    <text evidence="22">The sequence shown here is derived from an EMBL/GenBank/DDBJ whole genome shotgun (WGS) entry which is preliminary data.</text>
</comment>
<dbReference type="EC" id="2.7.11.1" evidence="2"/>
<dbReference type="InterPro" id="IPR011009">
    <property type="entry name" value="Kinase-like_dom_sf"/>
</dbReference>
<evidence type="ECO:0000256" key="2">
    <source>
        <dbReference type="ARBA" id="ARBA00012513"/>
    </source>
</evidence>
<keyword evidence="13 19" id="KW-1133">Transmembrane helix</keyword>
<evidence type="ECO:0000256" key="7">
    <source>
        <dbReference type="ARBA" id="ARBA00022679"/>
    </source>
</evidence>
<evidence type="ECO:0000256" key="11">
    <source>
        <dbReference type="ARBA" id="ARBA00022777"/>
    </source>
</evidence>
<feature type="domain" description="Protein kinase" evidence="20">
    <location>
        <begin position="41"/>
        <end position="304"/>
    </location>
</feature>
<evidence type="ECO:0000313" key="23">
    <source>
        <dbReference type="Proteomes" id="UP000315759"/>
    </source>
</evidence>
<evidence type="ECO:0000256" key="15">
    <source>
        <dbReference type="ARBA" id="ARBA00047899"/>
    </source>
</evidence>
<dbReference type="EMBL" id="VIFX01000022">
    <property type="protein sequence ID" value="TQR85226.1"/>
    <property type="molecule type" value="Genomic_DNA"/>
</dbReference>
<proteinExistence type="predicted"/>
<dbReference type="GO" id="GO:0005886">
    <property type="term" value="C:plasma membrane"/>
    <property type="evidence" value="ECO:0007669"/>
    <property type="project" value="UniProtKB-SubCell"/>
</dbReference>
<dbReference type="Gene3D" id="3.30.10.20">
    <property type="match status" value="2"/>
</dbReference>
<comment type="catalytic activity">
    <reaction evidence="15">
        <text>L-threonyl-[protein] + ATP = O-phospho-L-threonyl-[protein] + ADP + H(+)</text>
        <dbReference type="Rhea" id="RHEA:46608"/>
        <dbReference type="Rhea" id="RHEA-COMP:11060"/>
        <dbReference type="Rhea" id="RHEA-COMP:11605"/>
        <dbReference type="ChEBI" id="CHEBI:15378"/>
        <dbReference type="ChEBI" id="CHEBI:30013"/>
        <dbReference type="ChEBI" id="CHEBI:30616"/>
        <dbReference type="ChEBI" id="CHEBI:61977"/>
        <dbReference type="ChEBI" id="CHEBI:456216"/>
        <dbReference type="EC" id="2.7.11.1"/>
    </reaction>
</comment>
<protein>
    <recommendedName>
        <fullName evidence="3">Serine/threonine-protein kinase PknB</fullName>
        <ecNumber evidence="2">2.7.11.1</ecNumber>
    </recommendedName>
</protein>
<dbReference type="SUPFAM" id="SSF56112">
    <property type="entry name" value="Protein kinase-like (PK-like)"/>
    <property type="match status" value="1"/>
</dbReference>
<keyword evidence="11 22" id="KW-0418">Kinase</keyword>
<evidence type="ECO:0000256" key="13">
    <source>
        <dbReference type="ARBA" id="ARBA00022989"/>
    </source>
</evidence>
<accession>A0A544VZ04</accession>
<evidence type="ECO:0000259" key="21">
    <source>
        <dbReference type="PROSITE" id="PS51178"/>
    </source>
</evidence>
<keyword evidence="8 19" id="KW-0812">Transmembrane</keyword>
<feature type="binding site" evidence="17">
    <location>
        <position position="70"/>
    </location>
    <ligand>
        <name>ATP</name>
        <dbReference type="ChEBI" id="CHEBI:30616"/>
    </ligand>
</feature>
<dbReference type="GO" id="GO:0005524">
    <property type="term" value="F:ATP binding"/>
    <property type="evidence" value="ECO:0007669"/>
    <property type="project" value="UniProtKB-UniRule"/>
</dbReference>
<evidence type="ECO:0000256" key="18">
    <source>
        <dbReference type="SAM" id="MobiDB-lite"/>
    </source>
</evidence>
<feature type="domain" description="PASTA" evidence="21">
    <location>
        <begin position="376"/>
        <end position="442"/>
    </location>
</feature>
<dbReference type="PROSITE" id="PS51178">
    <property type="entry name" value="PASTA"/>
    <property type="match status" value="2"/>
</dbReference>
<keyword evidence="14 19" id="KW-0472">Membrane</keyword>
<evidence type="ECO:0000256" key="14">
    <source>
        <dbReference type="ARBA" id="ARBA00023136"/>
    </source>
</evidence>
<evidence type="ECO:0000256" key="12">
    <source>
        <dbReference type="ARBA" id="ARBA00022840"/>
    </source>
</evidence>
<dbReference type="Pfam" id="PF03793">
    <property type="entry name" value="PASTA"/>
    <property type="match status" value="2"/>
</dbReference>
<dbReference type="Gene3D" id="1.10.510.10">
    <property type="entry name" value="Transferase(Phosphotransferase) domain 1"/>
    <property type="match status" value="1"/>
</dbReference>
<dbReference type="PANTHER" id="PTHR43289:SF6">
    <property type="entry name" value="SERINE_THREONINE-PROTEIN KINASE NEKL-3"/>
    <property type="match status" value="1"/>
</dbReference>
<dbReference type="Proteomes" id="UP000315759">
    <property type="component" value="Unassembled WGS sequence"/>
</dbReference>
<dbReference type="PANTHER" id="PTHR43289">
    <property type="entry name" value="MITOGEN-ACTIVATED PROTEIN KINASE KINASE KINASE 20-RELATED"/>
    <property type="match status" value="1"/>
</dbReference>
<gene>
    <name evidence="22" type="primary">pknB</name>
    <name evidence="22" type="ORF">D8S82_17565</name>
</gene>
<evidence type="ECO:0000256" key="6">
    <source>
        <dbReference type="ARBA" id="ARBA00022553"/>
    </source>
</evidence>
<keyword evidence="7" id="KW-0808">Transferase</keyword>
<evidence type="ECO:0000256" key="3">
    <source>
        <dbReference type="ARBA" id="ARBA00014672"/>
    </source>
</evidence>
<dbReference type="PROSITE" id="PS50011">
    <property type="entry name" value="PROTEIN_KINASE_DOM"/>
    <property type="match status" value="1"/>
</dbReference>
<reference evidence="22 23" key="1">
    <citation type="submission" date="2018-10" db="EMBL/GenBank/DDBJ databases">
        <title>Draft genome of Mycobacterium hodleri strain B.</title>
        <authorList>
            <person name="Amande T.J."/>
            <person name="Mcgenity T.J."/>
        </authorList>
    </citation>
    <scope>NUCLEOTIDE SEQUENCE [LARGE SCALE GENOMIC DNA]</scope>
    <source>
        <strain evidence="22 23">B</strain>
    </source>
</reference>
<evidence type="ECO:0000256" key="16">
    <source>
        <dbReference type="ARBA" id="ARBA00048679"/>
    </source>
</evidence>
<feature type="region of interest" description="Disordered" evidence="18">
    <location>
        <begin position="1"/>
        <end position="34"/>
    </location>
</feature>
<dbReference type="Pfam" id="PF00069">
    <property type="entry name" value="Pkinase"/>
    <property type="match status" value="1"/>
</dbReference>
<dbReference type="PROSITE" id="PS00107">
    <property type="entry name" value="PROTEIN_KINASE_ATP"/>
    <property type="match status" value="1"/>
</dbReference>
<sequence>MGTPMARGAGRRMSGSSGATTAADPDPDEAMSTPRRFAGRYELRELVGIGGMSEVHLARDLRLHRDVAVKVLHADLAKDPSVSARFRREAQKTAGLNHRGIAAVYDTGEAETSTEAPLYIVMEYVDGPTLRDVVRERGAMTPRRAVSVIADVCEALEFSHRNGMIHRDVKPANIMLTKAGAVKVVDFGIARALADGDGGSTRTGAVMGTAHYLSPEQARGGAVDARSDVYSVGCVLYEISTGEPPFTGDSPVAIVYQHVHQDPGVPSRRNGELTPAFDAIVAKAMAKDPDDRYQSAADMRVDLIRLRNGDVPYAAARTAVEATSPLTVAETRGTVEPDGPAPERNRRPVSRRLMAIGAATVLLVAGIVALSIVRTGSADEALLDVRGRTISEAIAVLHDRGLNTRVEKRVHPTVPADRVIDTVPVAGTAVAAGDEITITASTGPDRNQPAGAQLEVPDVSSLTYADAIRMLTDAGFRQFQQASLPSSAELKDRVLATNPYARRIVDGTATITVVMGSGPAANGP</sequence>
<feature type="compositionally biased region" description="Low complexity" evidence="18">
    <location>
        <begin position="1"/>
        <end position="24"/>
    </location>
</feature>
<evidence type="ECO:0000256" key="19">
    <source>
        <dbReference type="SAM" id="Phobius"/>
    </source>
</evidence>
<keyword evidence="4" id="KW-1003">Cell membrane</keyword>
<keyword evidence="23" id="KW-1185">Reference proteome</keyword>
<name>A0A544VZ04_9MYCO</name>
<dbReference type="InterPro" id="IPR017441">
    <property type="entry name" value="Protein_kinase_ATP_BS"/>
</dbReference>
<dbReference type="PROSITE" id="PS00108">
    <property type="entry name" value="PROTEIN_KINASE_ST"/>
    <property type="match status" value="1"/>
</dbReference>
<dbReference type="InterPro" id="IPR008271">
    <property type="entry name" value="Ser/Thr_kinase_AS"/>
</dbReference>
<keyword evidence="9" id="KW-0677">Repeat</keyword>
<organism evidence="22 23">
    <name type="scientific">Mycolicibacterium hodleri</name>
    <dbReference type="NCBI Taxonomy" id="49897"/>
    <lineage>
        <taxon>Bacteria</taxon>
        <taxon>Bacillati</taxon>
        <taxon>Actinomycetota</taxon>
        <taxon>Actinomycetes</taxon>
        <taxon>Mycobacteriales</taxon>
        <taxon>Mycobacteriaceae</taxon>
        <taxon>Mycolicibacterium</taxon>
    </lineage>
</organism>
<dbReference type="SMART" id="SM00220">
    <property type="entry name" value="S_TKc"/>
    <property type="match status" value="1"/>
</dbReference>
<comment type="subcellular location">
    <subcellularLocation>
        <location evidence="1">Cell membrane</location>
        <topology evidence="1">Single-pass membrane protein</topology>
    </subcellularLocation>
</comment>
<feature type="domain" description="PASTA" evidence="21">
    <location>
        <begin position="451"/>
        <end position="517"/>
    </location>
</feature>
<evidence type="ECO:0000256" key="10">
    <source>
        <dbReference type="ARBA" id="ARBA00022741"/>
    </source>
</evidence>
<dbReference type="SMART" id="SM00740">
    <property type="entry name" value="PASTA"/>
    <property type="match status" value="2"/>
</dbReference>
<dbReference type="FunFam" id="3.30.200.20:FF:000035">
    <property type="entry name" value="Serine/threonine protein kinase Stk1"/>
    <property type="match status" value="1"/>
</dbReference>
<dbReference type="CDD" id="cd14014">
    <property type="entry name" value="STKc_PknB_like"/>
    <property type="match status" value="1"/>
</dbReference>
<evidence type="ECO:0000313" key="22">
    <source>
        <dbReference type="EMBL" id="TQR85226.1"/>
    </source>
</evidence>
<evidence type="ECO:0000256" key="5">
    <source>
        <dbReference type="ARBA" id="ARBA00022527"/>
    </source>
</evidence>
<evidence type="ECO:0000256" key="4">
    <source>
        <dbReference type="ARBA" id="ARBA00022475"/>
    </source>
</evidence>
<dbReference type="GO" id="GO:0045717">
    <property type="term" value="P:negative regulation of fatty acid biosynthetic process"/>
    <property type="evidence" value="ECO:0007669"/>
    <property type="project" value="UniProtKB-ARBA"/>
</dbReference>
<keyword evidence="10 17" id="KW-0547">Nucleotide-binding</keyword>